<dbReference type="InterPro" id="IPR059018">
    <property type="entry name" value="HEAT_URB1"/>
</dbReference>
<dbReference type="InterPro" id="IPR012654">
    <property type="entry name" value="CHP02391"/>
</dbReference>
<dbReference type="AlphaFoldDB" id="A0A7Z2ZIS9"/>
<proteinExistence type="predicted"/>
<organism evidence="3 4">
    <name type="scientific">Xanthomonas campestris pv. badrii</name>
    <dbReference type="NCBI Taxonomy" id="149696"/>
    <lineage>
        <taxon>Bacteria</taxon>
        <taxon>Pseudomonadati</taxon>
        <taxon>Pseudomonadota</taxon>
        <taxon>Gammaproteobacteria</taxon>
        <taxon>Lysobacterales</taxon>
        <taxon>Lysobacteraceae</taxon>
        <taxon>Xanthomonas</taxon>
    </lineage>
</organism>
<dbReference type="Pfam" id="PF09509">
    <property type="entry name" value="Hypoth_Ymh"/>
    <property type="match status" value="1"/>
</dbReference>
<evidence type="ECO:0000313" key="3">
    <source>
        <dbReference type="EMBL" id="QJD69661.1"/>
    </source>
</evidence>
<name>A0A7Z2ZIS9_XANCA</name>
<dbReference type="Proteomes" id="UP000503498">
    <property type="component" value="Chromosome"/>
</dbReference>
<reference evidence="3 4" key="2">
    <citation type="submission" date="2020-04" db="EMBL/GenBank/DDBJ databases">
        <authorList>
            <person name="Fomenkov A."/>
            <person name="Anton B.P."/>
            <person name="Roberts R.J."/>
        </authorList>
    </citation>
    <scope>NUCLEOTIDE SEQUENCE [LARGE SCALE GENOMIC DNA]</scope>
    <source>
        <strain evidence="3 4">NEB122</strain>
    </source>
</reference>
<dbReference type="Pfam" id="PF26140">
    <property type="entry name" value="HEAT_URB1"/>
    <property type="match status" value="1"/>
</dbReference>
<reference evidence="3 4" key="1">
    <citation type="submission" date="2020-04" db="EMBL/GenBank/DDBJ databases">
        <title>Genome-Wide Identification of 5-Methylcytosine Sites in Bacterial Genomes By High-Throughput Sequencing of MspJI Restriction Fragments.</title>
        <authorList>
            <person name="Wu V."/>
        </authorList>
    </citation>
    <scope>NUCLEOTIDE SEQUENCE [LARGE SCALE GENOMIC DNA]</scope>
    <source>
        <strain evidence="3 4">NEB122</strain>
    </source>
</reference>
<protein>
    <submittedName>
        <fullName evidence="3">TIGR02391 family protein</fullName>
    </submittedName>
</protein>
<evidence type="ECO:0000313" key="4">
    <source>
        <dbReference type="Proteomes" id="UP000503498"/>
    </source>
</evidence>
<sequence>MNLATEVNPDLWAAVRRSYESQAWSNAILDAVHHFSDVIRAKAGLQSDGTALAGQAFGGKEPKIRLNRLATESEKNVQAGVEQIARGLYQAIRNPRSHERFEDSQRECDAIIVFVDYLLGMIGHARAAFSIDNILERVTDENFVVNKRYAELILAEIPKSKRLDTLVTAFEGRNTSDSLKQVHFFQACISSLETNEKEKFFEVVSSHLQSSTDERELRSVFQILDVAQWLFIAEADRMRSENRVIRSIEAGRYSSAKGRCVGGALATWAKEFFKYFSLKRELLYSLYAALSSGVREREDYVFKFFFRYLDDLADAPPAYFLRHIRERLEQGDERYKEALDDYLMFGSESWVTPFKQQLDEFKASETPASFDFDDDDIPF</sequence>
<accession>A0A7Z2ZIS9</accession>
<dbReference type="NCBIfam" id="TIGR02391">
    <property type="entry name" value="hypoth_ymh"/>
    <property type="match status" value="1"/>
</dbReference>
<feature type="domain" description="URB1 central HEAT repeat" evidence="2">
    <location>
        <begin position="130"/>
        <end position="244"/>
    </location>
</feature>
<gene>
    <name evidence="3" type="ORF">HG421_19505</name>
</gene>
<feature type="domain" description="Conserved hypothetical protein CHP02391" evidence="1">
    <location>
        <begin position="6"/>
        <end position="119"/>
    </location>
</feature>
<evidence type="ECO:0000259" key="2">
    <source>
        <dbReference type="Pfam" id="PF26140"/>
    </source>
</evidence>
<dbReference type="RefSeq" id="WP_169707792.1">
    <property type="nucleotide sequence ID" value="NZ_CP051651.1"/>
</dbReference>
<dbReference type="EMBL" id="CP051651">
    <property type="protein sequence ID" value="QJD69661.1"/>
    <property type="molecule type" value="Genomic_DNA"/>
</dbReference>
<evidence type="ECO:0000259" key="1">
    <source>
        <dbReference type="Pfam" id="PF09509"/>
    </source>
</evidence>